<dbReference type="PATRIC" id="fig|1393034.3.peg.774"/>
<accession>A0A133XUT6</accession>
<dbReference type="Proteomes" id="UP000070675">
    <property type="component" value="Unassembled WGS sequence"/>
</dbReference>
<dbReference type="Gene3D" id="3.90.1150.10">
    <property type="entry name" value="Aspartate Aminotransferase, domain 1"/>
    <property type="match status" value="1"/>
</dbReference>
<dbReference type="InterPro" id="IPR015424">
    <property type="entry name" value="PyrdxlP-dep_Trfase"/>
</dbReference>
<dbReference type="InterPro" id="IPR015422">
    <property type="entry name" value="PyrdxlP-dep_Trfase_small"/>
</dbReference>
<dbReference type="EMBL" id="LSCR01000012">
    <property type="protein sequence ID" value="KXB34702.1"/>
    <property type="molecule type" value="Genomic_DNA"/>
</dbReference>
<organism evidence="1 2">
    <name type="scientific">Atopobium deltae</name>
    <dbReference type="NCBI Taxonomy" id="1393034"/>
    <lineage>
        <taxon>Bacteria</taxon>
        <taxon>Bacillati</taxon>
        <taxon>Actinomycetota</taxon>
        <taxon>Coriobacteriia</taxon>
        <taxon>Coriobacteriales</taxon>
        <taxon>Atopobiaceae</taxon>
        <taxon>Atopobium</taxon>
    </lineage>
</organism>
<keyword evidence="2" id="KW-1185">Reference proteome</keyword>
<reference evidence="2" key="1">
    <citation type="submission" date="2016-01" db="EMBL/GenBank/DDBJ databases">
        <authorList>
            <person name="Mitreva M."/>
            <person name="Pepin K.H."/>
            <person name="Mihindukulasuriya K.A."/>
            <person name="Fulton R."/>
            <person name="Fronick C."/>
            <person name="O'Laughlin M."/>
            <person name="Miner T."/>
            <person name="Herter B."/>
            <person name="Rosa B.A."/>
            <person name="Cordes M."/>
            <person name="Tomlinson C."/>
            <person name="Wollam A."/>
            <person name="Palsikar V.B."/>
            <person name="Mardis E.R."/>
            <person name="Wilson R.K."/>
        </authorList>
    </citation>
    <scope>NUCLEOTIDE SEQUENCE [LARGE SCALE GENOMIC DNA]</scope>
    <source>
        <strain evidence="2">DNF00019</strain>
    </source>
</reference>
<evidence type="ECO:0000313" key="1">
    <source>
        <dbReference type="EMBL" id="KXB34702.1"/>
    </source>
</evidence>
<dbReference type="STRING" id="1393034.HMPREF3192_00801"/>
<comment type="caution">
    <text evidence="1">The sequence shown here is derived from an EMBL/GenBank/DDBJ whole genome shotgun (WGS) entry which is preliminary data.</text>
</comment>
<evidence type="ECO:0000313" key="2">
    <source>
        <dbReference type="Proteomes" id="UP000070675"/>
    </source>
</evidence>
<proteinExistence type="predicted"/>
<dbReference type="AlphaFoldDB" id="A0A133XUT6"/>
<sequence length="189" mass="20734">MGIHKKTLPLLGDLIDRLDEVCVPMSDPRLMQALQALPKLDAAMHAHCDFAQQFAYYAHCHPLVAQVRYPGLASDPCMRTAASIFHGGFGPVCDVRLRQRTSTSVTNTNSVSDDDACESDPPQIAEALVAAWQEQYGVVETPKPAAIADNPFAEYMELLYDKNGNAWVRVSSCGNQTVEHFEAILSSLQ</sequence>
<protein>
    <submittedName>
        <fullName evidence="1">Uncharacterized protein</fullName>
    </submittedName>
</protein>
<gene>
    <name evidence="1" type="ORF">HMPREF3192_00801</name>
</gene>
<name>A0A133XUT6_9ACTN</name>
<dbReference type="SUPFAM" id="SSF53383">
    <property type="entry name" value="PLP-dependent transferases"/>
    <property type="match status" value="1"/>
</dbReference>